<dbReference type="AlphaFoldDB" id="A0A4V2REV3"/>
<evidence type="ECO:0000313" key="1">
    <source>
        <dbReference type="EMBL" id="TCN30170.1"/>
    </source>
</evidence>
<evidence type="ECO:0008006" key="3">
    <source>
        <dbReference type="Google" id="ProtNLM"/>
    </source>
</evidence>
<accession>A0A4V2REV3</accession>
<dbReference type="Proteomes" id="UP000295043">
    <property type="component" value="Unassembled WGS sequence"/>
</dbReference>
<dbReference type="RefSeq" id="WP_132075561.1">
    <property type="nucleotide sequence ID" value="NZ_SLVU01000008.1"/>
</dbReference>
<proteinExistence type="predicted"/>
<dbReference type="CDD" id="cd00719">
    <property type="entry name" value="GIY-YIG_SF"/>
    <property type="match status" value="1"/>
</dbReference>
<sequence>MAAPLHFKPADYGYDVEELSNGGGRLFKTVTIDWSRPRDWNEGERAPIDEEYLEPGYLYAITRNHHRAKTRDTIVYVGITNNLDARFQNHPKAKQFADMRGPTGLSIGTIDFGSYRTAKTSGNRAAIEGLEHILIWSLWPTLFNDSKQMSLPKFKSSVAQAWHITNSGYRFSGRMPREIVYPWMLIKPGRDRSQK</sequence>
<organism evidence="1 2">
    <name type="scientific">Sinorhizobium americanum</name>
    <dbReference type="NCBI Taxonomy" id="194963"/>
    <lineage>
        <taxon>Bacteria</taxon>
        <taxon>Pseudomonadati</taxon>
        <taxon>Pseudomonadota</taxon>
        <taxon>Alphaproteobacteria</taxon>
        <taxon>Hyphomicrobiales</taxon>
        <taxon>Rhizobiaceae</taxon>
        <taxon>Sinorhizobium/Ensifer group</taxon>
        <taxon>Sinorhizobium</taxon>
    </lineage>
</organism>
<reference evidence="1 2" key="1">
    <citation type="submission" date="2019-03" db="EMBL/GenBank/DDBJ databases">
        <title>Genomic Encyclopedia of Type Strains, Phase IV (KMG-V): Genome sequencing to study the core and pangenomes of soil and plant-associated prokaryotes.</title>
        <authorList>
            <person name="Whitman W."/>
        </authorList>
    </citation>
    <scope>NUCLEOTIDE SEQUENCE [LARGE SCALE GENOMIC DNA]</scope>
    <source>
        <strain evidence="1 2">23C40</strain>
    </source>
</reference>
<protein>
    <recommendedName>
        <fullName evidence="3">GIY-YIG domain-containing protein</fullName>
    </recommendedName>
</protein>
<gene>
    <name evidence="1" type="ORF">EV184_10841</name>
</gene>
<evidence type="ECO:0000313" key="2">
    <source>
        <dbReference type="Proteomes" id="UP000295043"/>
    </source>
</evidence>
<name>A0A4V2REV3_9HYPH</name>
<dbReference type="EMBL" id="SLVU01000008">
    <property type="protein sequence ID" value="TCN30170.1"/>
    <property type="molecule type" value="Genomic_DNA"/>
</dbReference>
<comment type="caution">
    <text evidence="1">The sequence shown here is derived from an EMBL/GenBank/DDBJ whole genome shotgun (WGS) entry which is preliminary data.</text>
</comment>